<dbReference type="Proteomes" id="UP000265541">
    <property type="component" value="Unassembled WGS sequence"/>
</dbReference>
<dbReference type="RefSeq" id="WP_119486582.1">
    <property type="nucleotide sequence ID" value="NZ_QYJN01000876.1"/>
</dbReference>
<keyword evidence="1" id="KW-0449">Lipoprotein</keyword>
<name>A0A3A0UFX4_STAGA</name>
<dbReference type="EMBL" id="QYJN01000876">
    <property type="protein sequence ID" value="RIP07910.1"/>
    <property type="molecule type" value="Genomic_DNA"/>
</dbReference>
<evidence type="ECO:0000313" key="2">
    <source>
        <dbReference type="Proteomes" id="UP000265541"/>
    </source>
</evidence>
<organism evidence="1 2">
    <name type="scientific">Staphylococcus gallinarum</name>
    <dbReference type="NCBI Taxonomy" id="1293"/>
    <lineage>
        <taxon>Bacteria</taxon>
        <taxon>Bacillati</taxon>
        <taxon>Bacillota</taxon>
        <taxon>Bacilli</taxon>
        <taxon>Bacillales</taxon>
        <taxon>Staphylococcaceae</taxon>
        <taxon>Staphylococcus</taxon>
    </lineage>
</organism>
<reference evidence="1 2" key="1">
    <citation type="journal article" date="2016" name="Front. Microbiol.">
        <title>Comprehensive Phylogenetic Analysis of Bovine Non-aureus Staphylococci Species Based on Whole-Genome Sequencing.</title>
        <authorList>
            <person name="Naushad S."/>
            <person name="Barkema H.W."/>
            <person name="Luby C."/>
            <person name="Condas L.A."/>
            <person name="Nobrega D.B."/>
            <person name="Carson D.A."/>
            <person name="De Buck J."/>
        </authorList>
    </citation>
    <scope>NUCLEOTIDE SEQUENCE [LARGE SCALE GENOMIC DNA]</scope>
    <source>
        <strain evidence="1 2">SNUC 4781</strain>
    </source>
</reference>
<dbReference type="InterPro" id="IPR047903">
    <property type="entry name" value="NDxxF_lipo"/>
</dbReference>
<gene>
    <name evidence="1" type="ORF">BUZ14_18755</name>
</gene>
<proteinExistence type="predicted"/>
<dbReference type="AlphaFoldDB" id="A0A3A0UFX4"/>
<sequence>NDVRFKKFVKNNKVPDGYEENLDRIVNYFTALNSTIKNADEDIEQLDYQPQNKLNVADVPTKYAGDVNGKQQDKIKKFLKDKGIKSDAVDK</sequence>
<protein>
    <submittedName>
        <fullName evidence="1">NDxxF motif lipoprotein</fullName>
    </submittedName>
</protein>
<feature type="non-terminal residue" evidence="1">
    <location>
        <position position="1"/>
    </location>
</feature>
<dbReference type="OrthoDB" id="2411160at2"/>
<comment type="caution">
    <text evidence="1">The sequence shown here is derived from an EMBL/GenBank/DDBJ whole genome shotgun (WGS) entry which is preliminary data.</text>
</comment>
<evidence type="ECO:0000313" key="1">
    <source>
        <dbReference type="EMBL" id="RIP07910.1"/>
    </source>
</evidence>
<accession>A0A3A0UFX4</accession>
<dbReference type="NCBIfam" id="NF033193">
    <property type="entry name" value="lipo_NDxxF"/>
    <property type="match status" value="1"/>
</dbReference>